<comment type="similarity">
    <text evidence="2 9 10">Belongs to the TRAFAC class translation factor GTPase superfamily. Classic translation factor GTPase family. IF-2 subfamily.</text>
</comment>
<dbReference type="CDD" id="cd01887">
    <property type="entry name" value="IF2_eIF5B"/>
    <property type="match status" value="1"/>
</dbReference>
<keyword evidence="15" id="KW-1185">Reference proteome</keyword>
<evidence type="ECO:0000256" key="10">
    <source>
        <dbReference type="RuleBase" id="RU000644"/>
    </source>
</evidence>
<dbReference type="Pfam" id="PF04760">
    <property type="entry name" value="IF2_N"/>
    <property type="match status" value="2"/>
</dbReference>
<dbReference type="InterPro" id="IPR000178">
    <property type="entry name" value="TF_IF2_bacterial-like"/>
</dbReference>
<comment type="function">
    <text evidence="9 10">One of the essential components for the initiation of protein synthesis. Protects formylmethionyl-tRNA from spontaneous hydrolysis and promotes its binding to the 30S ribosomal subunits. Also involved in the hydrolysis of GTP during the formation of the 70S ribosomal complex.</text>
</comment>
<dbReference type="CDD" id="cd03702">
    <property type="entry name" value="IF2_mtIF2_II"/>
    <property type="match status" value="1"/>
</dbReference>
<dbReference type="InterPro" id="IPR000795">
    <property type="entry name" value="T_Tr_GTP-bd_dom"/>
</dbReference>
<evidence type="ECO:0000256" key="4">
    <source>
        <dbReference type="ARBA" id="ARBA00022490"/>
    </source>
</evidence>
<comment type="subcellular location">
    <subcellularLocation>
        <location evidence="1 9 11">Cytoplasm</location>
    </subcellularLocation>
</comment>
<dbReference type="GO" id="GO:0005525">
    <property type="term" value="F:GTP binding"/>
    <property type="evidence" value="ECO:0007669"/>
    <property type="project" value="UniProtKB-KW"/>
</dbReference>
<dbReference type="Gene3D" id="1.10.10.2480">
    <property type="match status" value="1"/>
</dbReference>
<feature type="region of interest" description="G-domain" evidence="9">
    <location>
        <begin position="431"/>
        <end position="579"/>
    </location>
</feature>
<feature type="compositionally biased region" description="Low complexity" evidence="12">
    <location>
        <begin position="137"/>
        <end position="151"/>
    </location>
</feature>
<dbReference type="NCBIfam" id="TIGR00487">
    <property type="entry name" value="IF-2"/>
    <property type="match status" value="1"/>
</dbReference>
<dbReference type="InterPro" id="IPR027417">
    <property type="entry name" value="P-loop_NTPase"/>
</dbReference>
<feature type="compositionally biased region" description="Basic and acidic residues" evidence="12">
    <location>
        <begin position="306"/>
        <end position="317"/>
    </location>
</feature>
<evidence type="ECO:0000256" key="9">
    <source>
        <dbReference type="HAMAP-Rule" id="MF_00100"/>
    </source>
</evidence>
<evidence type="ECO:0000259" key="13">
    <source>
        <dbReference type="PROSITE" id="PS51722"/>
    </source>
</evidence>
<dbReference type="Gene3D" id="3.40.50.300">
    <property type="entry name" value="P-loop containing nucleotide triphosphate hydrolases"/>
    <property type="match status" value="1"/>
</dbReference>
<dbReference type="FunFam" id="2.40.30.10:FF:000007">
    <property type="entry name" value="Translation initiation factor IF-2"/>
    <property type="match status" value="1"/>
</dbReference>
<feature type="compositionally biased region" description="Basic residues" evidence="12">
    <location>
        <begin position="318"/>
        <end position="327"/>
    </location>
</feature>
<keyword evidence="5 9" id="KW-0396">Initiation factor</keyword>
<dbReference type="GO" id="GO:0003924">
    <property type="term" value="F:GTPase activity"/>
    <property type="evidence" value="ECO:0007669"/>
    <property type="project" value="UniProtKB-UniRule"/>
</dbReference>
<feature type="compositionally biased region" description="Basic and acidic residues" evidence="12">
    <location>
        <begin position="152"/>
        <end position="162"/>
    </location>
</feature>
<accession>A0A1G7C2N8</accession>
<evidence type="ECO:0000313" key="15">
    <source>
        <dbReference type="Proteomes" id="UP000243205"/>
    </source>
</evidence>
<dbReference type="SUPFAM" id="SSF52540">
    <property type="entry name" value="P-loop containing nucleoside triphosphate hydrolases"/>
    <property type="match status" value="1"/>
</dbReference>
<feature type="compositionally biased region" description="Basic and acidic residues" evidence="12">
    <location>
        <begin position="271"/>
        <end position="280"/>
    </location>
</feature>
<dbReference type="PANTHER" id="PTHR43381">
    <property type="entry name" value="TRANSLATION INITIATION FACTOR IF-2-RELATED"/>
    <property type="match status" value="1"/>
</dbReference>
<dbReference type="FunFam" id="3.40.50.300:FF:000019">
    <property type="entry name" value="Translation initiation factor IF-2"/>
    <property type="match status" value="1"/>
</dbReference>
<dbReference type="Gene3D" id="2.40.30.10">
    <property type="entry name" value="Translation factors"/>
    <property type="match status" value="2"/>
</dbReference>
<evidence type="ECO:0000256" key="6">
    <source>
        <dbReference type="ARBA" id="ARBA00022741"/>
    </source>
</evidence>
<keyword evidence="4 9" id="KW-0963">Cytoplasm</keyword>
<dbReference type="Pfam" id="PF11987">
    <property type="entry name" value="IF-2"/>
    <property type="match status" value="1"/>
</dbReference>
<dbReference type="PRINTS" id="PR00449">
    <property type="entry name" value="RASTRNSFRMNG"/>
</dbReference>
<evidence type="ECO:0000256" key="12">
    <source>
        <dbReference type="SAM" id="MobiDB-lite"/>
    </source>
</evidence>
<dbReference type="InterPro" id="IPR005225">
    <property type="entry name" value="Small_GTP-bd"/>
</dbReference>
<dbReference type="FunFam" id="2.40.30.10:FF:000008">
    <property type="entry name" value="Translation initiation factor IF-2"/>
    <property type="match status" value="1"/>
</dbReference>
<feature type="compositionally biased region" description="Low complexity" evidence="12">
    <location>
        <begin position="101"/>
        <end position="129"/>
    </location>
</feature>
<dbReference type="Pfam" id="PF03144">
    <property type="entry name" value="GTP_EFTU_D2"/>
    <property type="match status" value="1"/>
</dbReference>
<keyword evidence="6 9" id="KW-0547">Nucleotide-binding</keyword>
<dbReference type="Gene3D" id="3.40.50.10050">
    <property type="entry name" value="Translation initiation factor IF- 2, domain 3"/>
    <property type="match status" value="1"/>
</dbReference>
<evidence type="ECO:0000256" key="7">
    <source>
        <dbReference type="ARBA" id="ARBA00022917"/>
    </source>
</evidence>
<name>A0A1G7C2N8_9BACT</name>
<evidence type="ECO:0000256" key="5">
    <source>
        <dbReference type="ARBA" id="ARBA00022540"/>
    </source>
</evidence>
<dbReference type="InterPro" id="IPR004161">
    <property type="entry name" value="EFTu-like_2"/>
</dbReference>
<dbReference type="InterPro" id="IPR006847">
    <property type="entry name" value="IF2_N"/>
</dbReference>
<evidence type="ECO:0000256" key="11">
    <source>
        <dbReference type="RuleBase" id="RU000645"/>
    </source>
</evidence>
<protein>
    <recommendedName>
        <fullName evidence="3 9">Translation initiation factor IF-2</fullName>
    </recommendedName>
</protein>
<dbReference type="GO" id="GO:0005829">
    <property type="term" value="C:cytosol"/>
    <property type="evidence" value="ECO:0007669"/>
    <property type="project" value="TreeGrafter"/>
</dbReference>
<keyword evidence="7 9" id="KW-0648">Protein biosynthesis</keyword>
<dbReference type="Pfam" id="PF22042">
    <property type="entry name" value="EF-G_D2"/>
    <property type="match status" value="1"/>
</dbReference>
<dbReference type="EMBL" id="FNAQ01000008">
    <property type="protein sequence ID" value="SDE33549.1"/>
    <property type="molecule type" value="Genomic_DNA"/>
</dbReference>
<dbReference type="GO" id="GO:0003743">
    <property type="term" value="F:translation initiation factor activity"/>
    <property type="evidence" value="ECO:0007669"/>
    <property type="project" value="UniProtKB-UniRule"/>
</dbReference>
<organism evidence="14 15">
    <name type="scientific">Desulfuromonas thiophila</name>
    <dbReference type="NCBI Taxonomy" id="57664"/>
    <lineage>
        <taxon>Bacteria</taxon>
        <taxon>Pseudomonadati</taxon>
        <taxon>Thermodesulfobacteriota</taxon>
        <taxon>Desulfuromonadia</taxon>
        <taxon>Desulfuromonadales</taxon>
        <taxon>Desulfuromonadaceae</taxon>
        <taxon>Desulfuromonas</taxon>
    </lineage>
</organism>
<evidence type="ECO:0000256" key="2">
    <source>
        <dbReference type="ARBA" id="ARBA00007733"/>
    </source>
</evidence>
<feature type="binding site" evidence="9">
    <location>
        <begin position="537"/>
        <end position="540"/>
    </location>
    <ligand>
        <name>GTP</name>
        <dbReference type="ChEBI" id="CHEBI:37565"/>
    </ligand>
</feature>
<evidence type="ECO:0000256" key="3">
    <source>
        <dbReference type="ARBA" id="ARBA00020675"/>
    </source>
</evidence>
<dbReference type="SUPFAM" id="SSF50447">
    <property type="entry name" value="Translation proteins"/>
    <property type="match status" value="2"/>
</dbReference>
<dbReference type="InterPro" id="IPR036925">
    <property type="entry name" value="TIF_IF2_dom3_sf"/>
</dbReference>
<dbReference type="PROSITE" id="PS51722">
    <property type="entry name" value="G_TR_2"/>
    <property type="match status" value="1"/>
</dbReference>
<dbReference type="OrthoDB" id="9811804at2"/>
<dbReference type="InterPro" id="IPR053905">
    <property type="entry name" value="EF-G-like_DII"/>
</dbReference>
<evidence type="ECO:0000256" key="8">
    <source>
        <dbReference type="ARBA" id="ARBA00023134"/>
    </source>
</evidence>
<feature type="region of interest" description="Disordered" evidence="12">
    <location>
        <begin position="73"/>
        <end position="331"/>
    </location>
</feature>
<dbReference type="STRING" id="57664.SAMN05661003_10848"/>
<dbReference type="FunFam" id="3.40.50.10050:FF:000001">
    <property type="entry name" value="Translation initiation factor IF-2"/>
    <property type="match status" value="1"/>
</dbReference>
<dbReference type="SUPFAM" id="SSF52156">
    <property type="entry name" value="Initiation factor IF2/eIF5b, domain 3"/>
    <property type="match status" value="1"/>
</dbReference>
<dbReference type="Pfam" id="PF00009">
    <property type="entry name" value="GTP_EFTU"/>
    <property type="match status" value="1"/>
</dbReference>
<dbReference type="CDD" id="cd03692">
    <property type="entry name" value="mtIF2_IVc"/>
    <property type="match status" value="1"/>
</dbReference>
<dbReference type="InterPro" id="IPR044145">
    <property type="entry name" value="IF2_II"/>
</dbReference>
<dbReference type="PROSITE" id="PS01176">
    <property type="entry name" value="IF2"/>
    <property type="match status" value="1"/>
</dbReference>
<dbReference type="RefSeq" id="WP_092078379.1">
    <property type="nucleotide sequence ID" value="NZ_FNAQ01000008.1"/>
</dbReference>
<feature type="binding site" evidence="9">
    <location>
        <begin position="483"/>
        <end position="487"/>
    </location>
    <ligand>
        <name>GTP</name>
        <dbReference type="ChEBI" id="CHEBI:37565"/>
    </ligand>
</feature>
<dbReference type="AlphaFoldDB" id="A0A1G7C2N8"/>
<dbReference type="Proteomes" id="UP000243205">
    <property type="component" value="Unassembled WGS sequence"/>
</dbReference>
<feature type="domain" description="Tr-type G" evidence="13">
    <location>
        <begin position="428"/>
        <end position="595"/>
    </location>
</feature>
<dbReference type="InterPro" id="IPR015760">
    <property type="entry name" value="TIF_IF2"/>
</dbReference>
<feature type="binding site" evidence="9">
    <location>
        <begin position="437"/>
        <end position="444"/>
    </location>
    <ligand>
        <name>GTP</name>
        <dbReference type="ChEBI" id="CHEBI:37565"/>
    </ligand>
</feature>
<sequence>MAKIRVYELAQRMGLENKELMERLQQMGVETKSHMSVVDEDAVKALQPQEASSEDKSQVAFEEERIGSGLIRRRRKAVEMSEEPVPVEVVTAPPAPRPPLADEAAAEVSSPPTVAQVPAAAAEEVAPVPAAAPAPPAAVQKPAPATAPAEAPARKADERRPATSEAAPRRTPTRSMATIVTPADKNTPAPSKSGARILGRVELPQAALRGEGGRPARPASGPARPASGQARPAGGAAPAAGRSAGPGSRPARPAAAPRPGPAQPAAMEAPLEDRGRDQRGRNKKKKGKGSEYGSAAPQDAARRRRDRMEVFEPDHGGKLRRGKKSQKLSRQTEITVPKAIKRKIRISDVITVGELAKRMGVKANDLIRELMRQGTMVTINHPLDFETAAILAADFSYEVENVAFDEVSVLGDDQIGGETEQASANQVERPPVVTIMGHVDHGKTSLLDAIRSANIAEGEAGGITQHIGAYDVRIKDRTISFLDTPGHEAFTAMRSRGAQVTDIVILVVAADDGVMPQTKEAISHAKAAGVPMIVAINKIDKPGANPDRIKQELTEFQMVPEEWGGDTIFVEVSAKKRINLEQLLEMILLQAEVLELRADPGRRCRGTIVEARLDKGRGAVATVLVQDGTLHIGDAIVAGLHYGRVRTMINDRGEQVKEAGPSIPVEVTGLQGVPEAGDNLHALENEKLAKEVAQHRQQKAREAELAKSSRLSLDQLYARIKEGNVEELKVIVKADVQGSVEAVKDALVKLSTDRCRLTIVHTAVGGITESDVSLASASDAIITGFNVRPESKAATLAEKEGVDIRLYSIIYDAVADIKDAMEGLLAPTLREKHLGRVEVRETFNVSKVGTVAGCMVLDGKVTRHARVRLVRDNIVVWEGTLNSLKRFKDDVREVNTGYECGIGLERYNDIKVGDIIEAFEIEETKTQLGDKTS</sequence>
<dbReference type="PANTHER" id="PTHR43381:SF5">
    <property type="entry name" value="TR-TYPE G DOMAIN-CONTAINING PROTEIN"/>
    <property type="match status" value="1"/>
</dbReference>
<feature type="compositionally biased region" description="Low complexity" evidence="12">
    <location>
        <begin position="83"/>
        <end position="92"/>
    </location>
</feature>
<evidence type="ECO:0000313" key="14">
    <source>
        <dbReference type="EMBL" id="SDE33549.1"/>
    </source>
</evidence>
<feature type="compositionally biased region" description="Low complexity" evidence="12">
    <location>
        <begin position="215"/>
        <end position="255"/>
    </location>
</feature>
<dbReference type="HAMAP" id="MF_00100_B">
    <property type="entry name" value="IF_2_B"/>
    <property type="match status" value="1"/>
</dbReference>
<evidence type="ECO:0000256" key="1">
    <source>
        <dbReference type="ARBA" id="ARBA00004496"/>
    </source>
</evidence>
<dbReference type="InterPro" id="IPR023115">
    <property type="entry name" value="TIF_IF2_dom3"/>
</dbReference>
<reference evidence="15" key="1">
    <citation type="submission" date="2016-10" db="EMBL/GenBank/DDBJ databases">
        <authorList>
            <person name="Varghese N."/>
            <person name="Submissions S."/>
        </authorList>
    </citation>
    <scope>NUCLEOTIDE SEQUENCE [LARGE SCALE GENOMIC DNA]</scope>
    <source>
        <strain evidence="15">DSM 8987</strain>
    </source>
</reference>
<keyword evidence="8 9" id="KW-0342">GTP-binding</keyword>
<dbReference type="InterPro" id="IPR009000">
    <property type="entry name" value="Transl_B-barrel_sf"/>
</dbReference>
<gene>
    <name evidence="9" type="primary">infB</name>
    <name evidence="14" type="ORF">SAMN05661003_10848</name>
</gene>
<dbReference type="NCBIfam" id="TIGR00231">
    <property type="entry name" value="small_GTP"/>
    <property type="match status" value="1"/>
</dbReference>
<proteinExistence type="inferred from homology"/>